<dbReference type="Proteomes" id="UP000596902">
    <property type="component" value="Unassembled WGS sequence"/>
</dbReference>
<gene>
    <name evidence="1" type="ORF">GT037_008436</name>
</gene>
<proteinExistence type="predicted"/>
<reference evidence="1" key="2">
    <citation type="submission" date="2020-08" db="EMBL/GenBank/DDBJ databases">
        <title>Draft Genome Sequence of Cumin Blight Pathogen Alternaria burnsii.</title>
        <authorList>
            <person name="Feng Z."/>
        </authorList>
    </citation>
    <scope>NUCLEOTIDE SEQUENCE</scope>
    <source>
        <strain evidence="1">CBS107.38</strain>
    </source>
</reference>
<dbReference type="RefSeq" id="XP_038784148.1">
    <property type="nucleotide sequence ID" value="XM_038933483.1"/>
</dbReference>
<dbReference type="AlphaFoldDB" id="A0A8H7B3C4"/>
<comment type="caution">
    <text evidence="1">The sequence shown here is derived from an EMBL/GenBank/DDBJ whole genome shotgun (WGS) entry which is preliminary data.</text>
</comment>
<reference evidence="1" key="1">
    <citation type="submission" date="2020-01" db="EMBL/GenBank/DDBJ databases">
        <authorList>
            <person name="Feng Z.H.Z."/>
        </authorList>
    </citation>
    <scope>NUCLEOTIDE SEQUENCE</scope>
    <source>
        <strain evidence="1">CBS107.38</strain>
    </source>
</reference>
<sequence length="140" mass="16324">MCFASILNSGEYPADPASKRRLYIYRALLTLSSSSYRSRVQRYPCPLTRYYPRLVFSHQKYSIGMGTRRRMDLTSLVESVVRFVARPFRERRPSCGTCGCRCIRLRQHVVSRTAVCRAKAKQPWRRVPRHASVKFAFAEL</sequence>
<name>A0A8H7B3C4_9PLEO</name>
<organism evidence="1 2">
    <name type="scientific">Alternaria burnsii</name>
    <dbReference type="NCBI Taxonomy" id="1187904"/>
    <lineage>
        <taxon>Eukaryota</taxon>
        <taxon>Fungi</taxon>
        <taxon>Dikarya</taxon>
        <taxon>Ascomycota</taxon>
        <taxon>Pezizomycotina</taxon>
        <taxon>Dothideomycetes</taxon>
        <taxon>Pleosporomycetidae</taxon>
        <taxon>Pleosporales</taxon>
        <taxon>Pleosporineae</taxon>
        <taxon>Pleosporaceae</taxon>
        <taxon>Alternaria</taxon>
        <taxon>Alternaria sect. Alternaria</taxon>
    </lineage>
</organism>
<evidence type="ECO:0000313" key="2">
    <source>
        <dbReference type="Proteomes" id="UP000596902"/>
    </source>
</evidence>
<keyword evidence="2" id="KW-1185">Reference proteome</keyword>
<evidence type="ECO:0000313" key="1">
    <source>
        <dbReference type="EMBL" id="KAF7673821.1"/>
    </source>
</evidence>
<protein>
    <submittedName>
        <fullName evidence="1">Uncharacterized protein</fullName>
    </submittedName>
</protein>
<accession>A0A8H7B3C4</accession>
<dbReference type="GeneID" id="62206661"/>
<dbReference type="EMBL" id="JAAABM010000012">
    <property type="protein sequence ID" value="KAF7673821.1"/>
    <property type="molecule type" value="Genomic_DNA"/>
</dbReference>